<accession>A0ABD1NA98</accession>
<sequence length="75" mass="8546">MHNFNGGSLEVSLHACRGSRQENLARGDGFIRAHWSFMQSLHGFPRLSPPFSIVERILSRISLPHFLAFLSLHFL</sequence>
<reference evidence="1 2" key="1">
    <citation type="submission" date="2024-08" db="EMBL/GenBank/DDBJ databases">
        <title>Insights into the chromosomal genome structure of Flemingia macrophylla.</title>
        <authorList>
            <person name="Ding Y."/>
            <person name="Zhao Y."/>
            <person name="Bi W."/>
            <person name="Wu M."/>
            <person name="Zhao G."/>
            <person name="Gong Y."/>
            <person name="Li W."/>
            <person name="Zhang P."/>
        </authorList>
    </citation>
    <scope>NUCLEOTIDE SEQUENCE [LARGE SCALE GENOMIC DNA]</scope>
    <source>
        <strain evidence="1">DYQJB</strain>
        <tissue evidence="1">Leaf</tissue>
    </source>
</reference>
<evidence type="ECO:0000313" key="1">
    <source>
        <dbReference type="EMBL" id="KAL2344851.1"/>
    </source>
</evidence>
<gene>
    <name evidence="1" type="ORF">Fmac_006136</name>
</gene>
<keyword evidence="2" id="KW-1185">Reference proteome</keyword>
<organism evidence="1 2">
    <name type="scientific">Flemingia macrophylla</name>
    <dbReference type="NCBI Taxonomy" id="520843"/>
    <lineage>
        <taxon>Eukaryota</taxon>
        <taxon>Viridiplantae</taxon>
        <taxon>Streptophyta</taxon>
        <taxon>Embryophyta</taxon>
        <taxon>Tracheophyta</taxon>
        <taxon>Spermatophyta</taxon>
        <taxon>Magnoliopsida</taxon>
        <taxon>eudicotyledons</taxon>
        <taxon>Gunneridae</taxon>
        <taxon>Pentapetalae</taxon>
        <taxon>rosids</taxon>
        <taxon>fabids</taxon>
        <taxon>Fabales</taxon>
        <taxon>Fabaceae</taxon>
        <taxon>Papilionoideae</taxon>
        <taxon>50 kb inversion clade</taxon>
        <taxon>NPAAA clade</taxon>
        <taxon>indigoferoid/millettioid clade</taxon>
        <taxon>Phaseoleae</taxon>
        <taxon>Flemingia</taxon>
    </lineage>
</organism>
<proteinExistence type="predicted"/>
<comment type="caution">
    <text evidence="1">The sequence shown here is derived from an EMBL/GenBank/DDBJ whole genome shotgun (WGS) entry which is preliminary data.</text>
</comment>
<dbReference type="Proteomes" id="UP001603857">
    <property type="component" value="Unassembled WGS sequence"/>
</dbReference>
<dbReference type="EMBL" id="JBGMDY010000002">
    <property type="protein sequence ID" value="KAL2344851.1"/>
    <property type="molecule type" value="Genomic_DNA"/>
</dbReference>
<protein>
    <submittedName>
        <fullName evidence="1">Uncharacterized protein</fullName>
    </submittedName>
</protein>
<name>A0ABD1NA98_9FABA</name>
<evidence type="ECO:0000313" key="2">
    <source>
        <dbReference type="Proteomes" id="UP001603857"/>
    </source>
</evidence>
<dbReference type="AlphaFoldDB" id="A0ABD1NA98"/>